<keyword evidence="3" id="KW-1185">Reference proteome</keyword>
<gene>
    <name evidence="2" type="ORF">EVOR1521_LOCUS20545</name>
</gene>
<dbReference type="EMBL" id="CAUJNA010003225">
    <property type="protein sequence ID" value="CAJ1396289.1"/>
    <property type="molecule type" value="Genomic_DNA"/>
</dbReference>
<name>A0AA36N8A2_9DINO</name>
<protein>
    <recommendedName>
        <fullName evidence="4">CSD domain-containing protein</fullName>
    </recommendedName>
</protein>
<evidence type="ECO:0008006" key="4">
    <source>
        <dbReference type="Google" id="ProtNLM"/>
    </source>
</evidence>
<sequence length="283" mass="31538">MSYTGKLKMAKQGCIGCYGFIETKGPKDVFVHESNFAGLKAHVGKRLKFDTELGFDGRDRACNVKVAIDQEEAGSETSPRSSNTPRVDAFLRCSNSGRPRRGVLIKGWPESEAATAGQQFAQVRSLMQRVAEHGGGKLGWRDAETRKELVFVANAVDPQALENTTQNLRALIHSRYSVGREKAAKAEIRLSSLKGLPHDVKEEIAFMQQKQAKAKGKADRELQKQRKNHCFRKCPREPTSPVARGASQHLGHRKGSLHEMAQPKSSHAANSKWPKAWSQKYRY</sequence>
<dbReference type="InterPro" id="IPR012340">
    <property type="entry name" value="NA-bd_OB-fold"/>
</dbReference>
<dbReference type="Gene3D" id="2.40.50.140">
    <property type="entry name" value="Nucleic acid-binding proteins"/>
    <property type="match status" value="1"/>
</dbReference>
<proteinExistence type="predicted"/>
<organism evidence="2 3">
    <name type="scientific">Effrenium voratum</name>
    <dbReference type="NCBI Taxonomy" id="2562239"/>
    <lineage>
        <taxon>Eukaryota</taxon>
        <taxon>Sar</taxon>
        <taxon>Alveolata</taxon>
        <taxon>Dinophyceae</taxon>
        <taxon>Suessiales</taxon>
        <taxon>Symbiodiniaceae</taxon>
        <taxon>Effrenium</taxon>
    </lineage>
</organism>
<reference evidence="2" key="1">
    <citation type="submission" date="2023-08" db="EMBL/GenBank/DDBJ databases">
        <authorList>
            <person name="Chen Y."/>
            <person name="Shah S."/>
            <person name="Dougan E. K."/>
            <person name="Thang M."/>
            <person name="Chan C."/>
        </authorList>
    </citation>
    <scope>NUCLEOTIDE SEQUENCE</scope>
</reference>
<dbReference type="AlphaFoldDB" id="A0AA36N8A2"/>
<dbReference type="Proteomes" id="UP001178507">
    <property type="component" value="Unassembled WGS sequence"/>
</dbReference>
<accession>A0AA36N8A2</accession>
<dbReference type="SUPFAM" id="SSF50249">
    <property type="entry name" value="Nucleic acid-binding proteins"/>
    <property type="match status" value="1"/>
</dbReference>
<dbReference type="InterPro" id="IPR019844">
    <property type="entry name" value="CSD_CS"/>
</dbReference>
<dbReference type="PROSITE" id="PS00352">
    <property type="entry name" value="CSD_1"/>
    <property type="match status" value="1"/>
</dbReference>
<feature type="region of interest" description="Disordered" evidence="1">
    <location>
        <begin position="215"/>
        <end position="283"/>
    </location>
</feature>
<comment type="caution">
    <text evidence="2">The sequence shown here is derived from an EMBL/GenBank/DDBJ whole genome shotgun (WGS) entry which is preliminary data.</text>
</comment>
<evidence type="ECO:0000313" key="2">
    <source>
        <dbReference type="EMBL" id="CAJ1396289.1"/>
    </source>
</evidence>
<evidence type="ECO:0000256" key="1">
    <source>
        <dbReference type="SAM" id="MobiDB-lite"/>
    </source>
</evidence>
<evidence type="ECO:0000313" key="3">
    <source>
        <dbReference type="Proteomes" id="UP001178507"/>
    </source>
</evidence>